<accession>A0AAD9AJU9</accession>
<name>A0AAD9AJU9_9PEZI</name>
<keyword evidence="2" id="KW-1185">Reference proteome</keyword>
<evidence type="ECO:0000313" key="1">
    <source>
        <dbReference type="EMBL" id="KAK1849743.1"/>
    </source>
</evidence>
<reference evidence="1" key="1">
    <citation type="submission" date="2023-01" db="EMBL/GenBank/DDBJ databases">
        <title>Colletotrichum chrysophilum M932 genome sequence.</title>
        <authorList>
            <person name="Baroncelli R."/>
        </authorList>
    </citation>
    <scope>NUCLEOTIDE SEQUENCE</scope>
    <source>
        <strain evidence="1">M932</strain>
    </source>
</reference>
<proteinExistence type="predicted"/>
<protein>
    <submittedName>
        <fullName evidence="1">Uncharacterized protein</fullName>
    </submittedName>
</protein>
<comment type="caution">
    <text evidence="1">The sequence shown here is derived from an EMBL/GenBank/DDBJ whole genome shotgun (WGS) entry which is preliminary data.</text>
</comment>
<gene>
    <name evidence="1" type="ORF">CCHR01_07644</name>
</gene>
<dbReference type="AlphaFoldDB" id="A0AAD9AJU9"/>
<evidence type="ECO:0000313" key="2">
    <source>
        <dbReference type="Proteomes" id="UP001243330"/>
    </source>
</evidence>
<dbReference type="EMBL" id="JAQOWY010000136">
    <property type="protein sequence ID" value="KAK1849743.1"/>
    <property type="molecule type" value="Genomic_DNA"/>
</dbReference>
<dbReference type="Proteomes" id="UP001243330">
    <property type="component" value="Unassembled WGS sequence"/>
</dbReference>
<sequence length="273" mass="31808">MPRAERSWVKDNESDYLIDAGMWTACKESAWVLMKKRLSRARPYNIRFGTFRDGSDDWVFDVDVSRDLFCFHFSNNAYWSLHTEWELLPFWNTSRRDGFVSVAVEFDSSWSVGIEPDMDVGTLERMVNEPGARGFFLSLIKKDMNGESYVPQIYLIDRSIRRSQYERPSSYSEFHSMGRAFGFVVGEYTVVEDDLTPEMEPEMDAFDFLRAIDSVGDYWKALGLSYDRSYEDGELVEFRTWSRTSVKAYVSVLAQEEEDDMESPGKEYEGTEV</sequence>
<organism evidence="1 2">
    <name type="scientific">Colletotrichum chrysophilum</name>
    <dbReference type="NCBI Taxonomy" id="1836956"/>
    <lineage>
        <taxon>Eukaryota</taxon>
        <taxon>Fungi</taxon>
        <taxon>Dikarya</taxon>
        <taxon>Ascomycota</taxon>
        <taxon>Pezizomycotina</taxon>
        <taxon>Sordariomycetes</taxon>
        <taxon>Hypocreomycetidae</taxon>
        <taxon>Glomerellales</taxon>
        <taxon>Glomerellaceae</taxon>
        <taxon>Colletotrichum</taxon>
        <taxon>Colletotrichum gloeosporioides species complex</taxon>
    </lineage>
</organism>